<dbReference type="PROSITE" id="PS50012">
    <property type="entry name" value="RCC1_3"/>
    <property type="match status" value="1"/>
</dbReference>
<accession>A0AAV0AQ42</accession>
<gene>
    <name evidence="3" type="ORF">PPACK8108_LOCUS5041</name>
</gene>
<dbReference type="InterPro" id="IPR009091">
    <property type="entry name" value="RCC1/BLIP-II"/>
</dbReference>
<dbReference type="InterPro" id="IPR000408">
    <property type="entry name" value="Reg_chr_condens"/>
</dbReference>
<evidence type="ECO:0000256" key="1">
    <source>
        <dbReference type="PROSITE-ProRule" id="PRU00235"/>
    </source>
</evidence>
<feature type="repeat" description="RCC1" evidence="1">
    <location>
        <begin position="269"/>
        <end position="327"/>
    </location>
</feature>
<feature type="non-terminal residue" evidence="3">
    <location>
        <position position="1"/>
    </location>
</feature>
<feature type="region of interest" description="Disordered" evidence="2">
    <location>
        <begin position="201"/>
        <end position="232"/>
    </location>
</feature>
<dbReference type="PANTHER" id="PTHR47563">
    <property type="entry name" value="PROTEIN FMP25, MITOCHONDRIAL"/>
    <property type="match status" value="1"/>
</dbReference>
<dbReference type="Proteomes" id="UP001153365">
    <property type="component" value="Unassembled WGS sequence"/>
</dbReference>
<evidence type="ECO:0000313" key="4">
    <source>
        <dbReference type="Proteomes" id="UP001153365"/>
    </source>
</evidence>
<keyword evidence="4" id="KW-1185">Reference proteome</keyword>
<dbReference type="GO" id="GO:0005743">
    <property type="term" value="C:mitochondrial inner membrane"/>
    <property type="evidence" value="ECO:0007669"/>
    <property type="project" value="TreeGrafter"/>
</dbReference>
<sequence length="432" mass="47745">KDLKLHERYGAAVDQAGDLFLWGPEVTKTDELVPILEGYDIQQIPCTTHKLYALSRKGQVYVLDISKRDFDNVKSSSKYSNWYWLGSWLGYHQPLSQRGIQILHIDPSDRPLDQRESFTSIAAGDNHLLALTSDWRTFASPVNLDANNHGQLGIKRVRINYSNSQSKSIELATTAIKYFMHTNKQRLKQNQARITQQLKLSPEPQVDQPQSESEDSHTTSNPPNLSARDMTVQSSTSCTILNEIPELRSAKVINIACGSSHSLVQTSSGEVYGFGANQFGQIEARLQLIFSGMISPTKTRLSDSQGTVTKCFSIAAGGDLSFFVIDSLEPKRGSKSVDVLACGNSQFGGIGNGQWMNQATPTRVKTISGLTECEGKGSKYQIGNQKITNLSILQHVSPLNIVPSPKLAKMIFNESFIKIGTESPMPHSRLQL</sequence>
<dbReference type="PANTHER" id="PTHR47563:SF1">
    <property type="entry name" value="PROTEIN FMP25, MITOCHONDRIAL"/>
    <property type="match status" value="1"/>
</dbReference>
<comment type="caution">
    <text evidence="3">The sequence shown here is derived from an EMBL/GenBank/DDBJ whole genome shotgun (WGS) entry which is preliminary data.</text>
</comment>
<dbReference type="GO" id="GO:0034551">
    <property type="term" value="P:mitochondrial respiratory chain complex III assembly"/>
    <property type="evidence" value="ECO:0007669"/>
    <property type="project" value="TreeGrafter"/>
</dbReference>
<evidence type="ECO:0000313" key="3">
    <source>
        <dbReference type="EMBL" id="CAH7670349.1"/>
    </source>
</evidence>
<reference evidence="3" key="1">
    <citation type="submission" date="2022-06" db="EMBL/GenBank/DDBJ databases">
        <authorList>
            <consortium name="SYNGENTA / RWTH Aachen University"/>
        </authorList>
    </citation>
    <scope>NUCLEOTIDE SEQUENCE</scope>
</reference>
<organism evidence="3 4">
    <name type="scientific">Phakopsora pachyrhizi</name>
    <name type="common">Asian soybean rust disease fungus</name>
    <dbReference type="NCBI Taxonomy" id="170000"/>
    <lineage>
        <taxon>Eukaryota</taxon>
        <taxon>Fungi</taxon>
        <taxon>Dikarya</taxon>
        <taxon>Basidiomycota</taxon>
        <taxon>Pucciniomycotina</taxon>
        <taxon>Pucciniomycetes</taxon>
        <taxon>Pucciniales</taxon>
        <taxon>Phakopsoraceae</taxon>
        <taxon>Phakopsora</taxon>
    </lineage>
</organism>
<name>A0AAV0AQ42_PHAPC</name>
<dbReference type="InterPro" id="IPR053245">
    <property type="entry name" value="MitoProcess-Associated"/>
</dbReference>
<protein>
    <submittedName>
        <fullName evidence="3">Regulator of chromosome condensation 1/beta-lactamase-inhibitor protein II</fullName>
    </submittedName>
</protein>
<dbReference type="Pfam" id="PF13540">
    <property type="entry name" value="RCC1_2"/>
    <property type="match status" value="1"/>
</dbReference>
<dbReference type="SUPFAM" id="SSF50985">
    <property type="entry name" value="RCC1/BLIP-II"/>
    <property type="match status" value="1"/>
</dbReference>
<proteinExistence type="predicted"/>
<evidence type="ECO:0000256" key="2">
    <source>
        <dbReference type="SAM" id="MobiDB-lite"/>
    </source>
</evidence>
<dbReference type="AlphaFoldDB" id="A0AAV0AQ42"/>
<dbReference type="EMBL" id="CALTRL010000975">
    <property type="protein sequence ID" value="CAH7670349.1"/>
    <property type="molecule type" value="Genomic_DNA"/>
</dbReference>
<dbReference type="Gene3D" id="2.130.10.30">
    <property type="entry name" value="Regulator of chromosome condensation 1/beta-lactamase-inhibitor protein II"/>
    <property type="match status" value="1"/>
</dbReference>